<dbReference type="Proteomes" id="UP001049176">
    <property type="component" value="Chromosome 6"/>
</dbReference>
<dbReference type="EMBL" id="CM032186">
    <property type="protein sequence ID" value="KAG7091679.1"/>
    <property type="molecule type" value="Genomic_DNA"/>
</dbReference>
<reference evidence="1" key="1">
    <citation type="journal article" date="2021" name="Genome Biol. Evol.">
        <title>The assembled and annotated genome of the fairy-ring fungus Marasmius oreades.</title>
        <authorList>
            <person name="Hiltunen M."/>
            <person name="Ament-Velasquez S.L."/>
            <person name="Johannesson H."/>
        </authorList>
    </citation>
    <scope>NUCLEOTIDE SEQUENCE</scope>
    <source>
        <strain evidence="1">03SP1</strain>
    </source>
</reference>
<dbReference type="GeneID" id="66079775"/>
<comment type="caution">
    <text evidence="1">The sequence shown here is derived from an EMBL/GenBank/DDBJ whole genome shotgun (WGS) entry which is preliminary data.</text>
</comment>
<dbReference type="RefSeq" id="XP_043008149.1">
    <property type="nucleotide sequence ID" value="XM_043155676.1"/>
</dbReference>
<accession>A0A9P7RXT3</accession>
<dbReference type="AlphaFoldDB" id="A0A9P7RXT3"/>
<name>A0A9P7RXT3_9AGAR</name>
<evidence type="ECO:0000313" key="2">
    <source>
        <dbReference type="Proteomes" id="UP001049176"/>
    </source>
</evidence>
<organism evidence="1 2">
    <name type="scientific">Marasmius oreades</name>
    <name type="common">fairy-ring Marasmius</name>
    <dbReference type="NCBI Taxonomy" id="181124"/>
    <lineage>
        <taxon>Eukaryota</taxon>
        <taxon>Fungi</taxon>
        <taxon>Dikarya</taxon>
        <taxon>Basidiomycota</taxon>
        <taxon>Agaricomycotina</taxon>
        <taxon>Agaricomycetes</taxon>
        <taxon>Agaricomycetidae</taxon>
        <taxon>Agaricales</taxon>
        <taxon>Marasmiineae</taxon>
        <taxon>Marasmiaceae</taxon>
        <taxon>Marasmius</taxon>
    </lineage>
</organism>
<evidence type="ECO:0000313" key="1">
    <source>
        <dbReference type="EMBL" id="KAG7091679.1"/>
    </source>
</evidence>
<keyword evidence="2" id="KW-1185">Reference proteome</keyword>
<proteinExistence type="predicted"/>
<protein>
    <submittedName>
        <fullName evidence="1">Uncharacterized protein</fullName>
    </submittedName>
</protein>
<dbReference type="KEGG" id="more:E1B28_010699"/>
<gene>
    <name evidence="1" type="ORF">E1B28_010699</name>
</gene>
<sequence length="116" mass="12979">MMVVTLAHYSAFSSPLRPGTSTSEIQRNAWIRVLFSQAHLGSTSIQAEIQAFTCIICIHRLVSTTQVQQASSALRQLRTLATLREGVCGCGFVEGKASDILRWHLWYRSLSARERL</sequence>